<gene>
    <name evidence="2" type="ORF">SDC9_95987</name>
</gene>
<dbReference type="PROSITE" id="PS51671">
    <property type="entry name" value="ACT"/>
    <property type="match status" value="1"/>
</dbReference>
<name>A0A645A7V0_9ZZZZ</name>
<sequence>MAGLAGWQTDTMFLLRIQMPDRSGALGQVATAIGSVGADIHLIEVVDKASSQTVIDDFLLQLSSDTLPEDLVSACLQLEGVQVLWLSRYPDGYGIESDVAIASEIGDNRDRALEVLLERVPQVFHAQWAAVVGVQEQKILMGTENAPQLGADQIAALEPFTTEHFSEMSEAWLPGWGSVALAVIPAGKDRLLVAARHGGPDFLESELYRLHHLVRLTRGSVADGGLAGPPTHPADE</sequence>
<dbReference type="InterPro" id="IPR045865">
    <property type="entry name" value="ACT-like_dom_sf"/>
</dbReference>
<comment type="caution">
    <text evidence="2">The sequence shown here is derived from an EMBL/GenBank/DDBJ whole genome shotgun (WGS) entry which is preliminary data.</text>
</comment>
<reference evidence="2" key="1">
    <citation type="submission" date="2019-08" db="EMBL/GenBank/DDBJ databases">
        <authorList>
            <person name="Kucharzyk K."/>
            <person name="Murdoch R.W."/>
            <person name="Higgins S."/>
            <person name="Loffler F."/>
        </authorList>
    </citation>
    <scope>NUCLEOTIDE SEQUENCE</scope>
</reference>
<dbReference type="InterPro" id="IPR002912">
    <property type="entry name" value="ACT_dom"/>
</dbReference>
<proteinExistence type="predicted"/>
<feature type="domain" description="ACT" evidence="1">
    <location>
        <begin position="14"/>
        <end position="91"/>
    </location>
</feature>
<dbReference type="AlphaFoldDB" id="A0A645A7V0"/>
<organism evidence="2">
    <name type="scientific">bioreactor metagenome</name>
    <dbReference type="NCBI Taxonomy" id="1076179"/>
    <lineage>
        <taxon>unclassified sequences</taxon>
        <taxon>metagenomes</taxon>
        <taxon>ecological metagenomes</taxon>
    </lineage>
</organism>
<dbReference type="EMBL" id="VSSQ01012445">
    <property type="protein sequence ID" value="MPM49259.1"/>
    <property type="molecule type" value="Genomic_DNA"/>
</dbReference>
<evidence type="ECO:0000259" key="1">
    <source>
        <dbReference type="PROSITE" id="PS51671"/>
    </source>
</evidence>
<evidence type="ECO:0000313" key="2">
    <source>
        <dbReference type="EMBL" id="MPM49259.1"/>
    </source>
</evidence>
<dbReference type="SUPFAM" id="SSF55021">
    <property type="entry name" value="ACT-like"/>
    <property type="match status" value="1"/>
</dbReference>
<accession>A0A645A7V0</accession>
<protein>
    <recommendedName>
        <fullName evidence="1">ACT domain-containing protein</fullName>
    </recommendedName>
</protein>